<dbReference type="InterPro" id="IPR026992">
    <property type="entry name" value="DIOX_N"/>
</dbReference>
<feature type="domain" description="Fe2OG dioxygenase" evidence="3">
    <location>
        <begin position="116"/>
        <end position="215"/>
    </location>
</feature>
<evidence type="ECO:0000313" key="4">
    <source>
        <dbReference type="EMBL" id="GMG48779.1"/>
    </source>
</evidence>
<keyword evidence="5" id="KW-1185">Reference proteome</keyword>
<evidence type="ECO:0000313" key="5">
    <source>
        <dbReference type="Proteomes" id="UP001165189"/>
    </source>
</evidence>
<dbReference type="Proteomes" id="UP001165189">
    <property type="component" value="Unassembled WGS sequence"/>
</dbReference>
<dbReference type="InterPro" id="IPR050231">
    <property type="entry name" value="Iron_ascorbate_oxido_reductase"/>
</dbReference>
<dbReference type="EMBL" id="BSYB01000030">
    <property type="protein sequence ID" value="GMG48779.1"/>
    <property type="molecule type" value="Genomic_DNA"/>
</dbReference>
<dbReference type="PROSITE" id="PS51471">
    <property type="entry name" value="FE2OG_OXY"/>
    <property type="match status" value="1"/>
</dbReference>
<dbReference type="Gene3D" id="2.60.120.330">
    <property type="entry name" value="B-lactam Antibiotic, Isopenicillin N Synthase, Chain"/>
    <property type="match status" value="2"/>
</dbReference>
<keyword evidence="2" id="KW-0408">Iron</keyword>
<dbReference type="PANTHER" id="PTHR47990">
    <property type="entry name" value="2-OXOGLUTARATE (2OG) AND FE(II)-DEPENDENT OXYGENASE SUPERFAMILY PROTEIN-RELATED"/>
    <property type="match status" value="1"/>
</dbReference>
<reference evidence="4" key="1">
    <citation type="submission" date="2023-04" db="EMBL/GenBank/DDBJ databases">
        <title>Aspergillus oryzae var. brunneus NBRC 4377.</title>
        <authorList>
            <person name="Ichikawa N."/>
            <person name="Sato H."/>
            <person name="Tonouchi N."/>
        </authorList>
    </citation>
    <scope>NUCLEOTIDE SEQUENCE</scope>
    <source>
        <strain evidence="4">NBRC 4377</strain>
    </source>
</reference>
<comment type="caution">
    <text evidence="4">The sequence shown here is derived from an EMBL/GenBank/DDBJ whole genome shotgun (WGS) entry which is preliminary data.</text>
</comment>
<accession>A0ABQ6KYS4</accession>
<proteinExistence type="inferred from homology"/>
<keyword evidence="2" id="KW-0479">Metal-binding</keyword>
<evidence type="ECO:0000256" key="1">
    <source>
        <dbReference type="ARBA" id="ARBA00008056"/>
    </source>
</evidence>
<protein>
    <submittedName>
        <fullName evidence="4">Unnamed protein product</fullName>
    </submittedName>
</protein>
<gene>
    <name evidence="4" type="ORF">Aory05_000744100</name>
</gene>
<dbReference type="SUPFAM" id="SSF51197">
    <property type="entry name" value="Clavaminate synthase-like"/>
    <property type="match status" value="1"/>
</dbReference>
<sequence>MGSNSAVLPTTIPTVDISPFLDENASPEAKEQVVDAMRDACTTFGFFYLVGHGIPEEDRQAVLNCAKRYFYLPKEDKMETWIGKAMGRSFRGYEPPALQVHQEGLLPDTKEVSRHPRDILRAVLILATLITVLVGDHTDFGNVSVLLQEEDTEGLEVFYPPTETWVPVPVKEHSYVINMGDMMQKWTAGYYRSARHRVVNHNVRPRYSAPFFLNGNLDLKCRALDGSGVETVIGEHIRQRLMETIGGEAGRKLGL</sequence>
<dbReference type="InterPro" id="IPR044861">
    <property type="entry name" value="IPNS-like_FE2OG_OXY"/>
</dbReference>
<evidence type="ECO:0000259" key="3">
    <source>
        <dbReference type="PROSITE" id="PS51471"/>
    </source>
</evidence>
<dbReference type="InterPro" id="IPR005123">
    <property type="entry name" value="Oxoglu/Fe-dep_dioxygenase_dom"/>
</dbReference>
<name>A0ABQ6KYS4_ASPOZ</name>
<evidence type="ECO:0000256" key="2">
    <source>
        <dbReference type="RuleBase" id="RU003682"/>
    </source>
</evidence>
<dbReference type="InterPro" id="IPR027443">
    <property type="entry name" value="IPNS-like_sf"/>
</dbReference>
<keyword evidence="2" id="KW-0560">Oxidoreductase</keyword>
<organism evidence="4 5">
    <name type="scientific">Aspergillus oryzae var. brunneus</name>
    <dbReference type="NCBI Taxonomy" id="332754"/>
    <lineage>
        <taxon>Eukaryota</taxon>
        <taxon>Fungi</taxon>
        <taxon>Dikarya</taxon>
        <taxon>Ascomycota</taxon>
        <taxon>Pezizomycotina</taxon>
        <taxon>Eurotiomycetes</taxon>
        <taxon>Eurotiomycetidae</taxon>
        <taxon>Eurotiales</taxon>
        <taxon>Aspergillaceae</taxon>
        <taxon>Aspergillus</taxon>
        <taxon>Aspergillus subgen. Circumdati</taxon>
    </lineage>
</organism>
<dbReference type="Pfam" id="PF14226">
    <property type="entry name" value="DIOX_N"/>
    <property type="match status" value="1"/>
</dbReference>
<comment type="similarity">
    <text evidence="1 2">Belongs to the iron/ascorbate-dependent oxidoreductase family.</text>
</comment>
<dbReference type="Pfam" id="PF03171">
    <property type="entry name" value="2OG-FeII_Oxy"/>
    <property type="match status" value="1"/>
</dbReference>